<feature type="domain" description="Nucleolar protein Dnt1-like N-terminal" evidence="2">
    <location>
        <begin position="80"/>
        <end position="149"/>
    </location>
</feature>
<feature type="compositionally biased region" description="Low complexity" evidence="1">
    <location>
        <begin position="891"/>
        <end position="910"/>
    </location>
</feature>
<reference evidence="3 4" key="1">
    <citation type="journal article" date="2012" name="Eukaryot. Cell">
        <title>Draft genome sequence of Wickerhamomyces ciferrii NRRL Y-1031 F-60-10.</title>
        <authorList>
            <person name="Schneider J."/>
            <person name="Andrea H."/>
            <person name="Blom J."/>
            <person name="Jaenicke S."/>
            <person name="Ruckert C."/>
            <person name="Schorsch C."/>
            <person name="Szczepanowski R."/>
            <person name="Farwick M."/>
            <person name="Goesmann A."/>
            <person name="Puhler A."/>
            <person name="Schaffer S."/>
            <person name="Tauch A."/>
            <person name="Kohler T."/>
            <person name="Brinkrolf K."/>
        </authorList>
    </citation>
    <scope>NUCLEOTIDE SEQUENCE [LARGE SCALE GENOMIC DNA]</scope>
    <source>
        <strain evidence="4">ATCC 14091 / BCRC 22168 / CBS 111 / JCM 3599 / NBRC 0793 / NRRL Y-1031 F-60-10</strain>
    </source>
</reference>
<feature type="compositionally biased region" description="Polar residues" evidence="1">
    <location>
        <begin position="346"/>
        <end position="355"/>
    </location>
</feature>
<feature type="compositionally biased region" description="Polar residues" evidence="1">
    <location>
        <begin position="982"/>
        <end position="1001"/>
    </location>
</feature>
<feature type="compositionally biased region" description="Basic and acidic residues" evidence="1">
    <location>
        <begin position="554"/>
        <end position="563"/>
    </location>
</feature>
<feature type="compositionally biased region" description="Low complexity" evidence="1">
    <location>
        <begin position="530"/>
        <end position="539"/>
    </location>
</feature>
<feature type="region of interest" description="Disordered" evidence="1">
    <location>
        <begin position="23"/>
        <end position="58"/>
    </location>
</feature>
<feature type="region of interest" description="Disordered" evidence="1">
    <location>
        <begin position="337"/>
        <end position="495"/>
    </location>
</feature>
<dbReference type="eggNOG" id="ENOG502QW4V">
    <property type="taxonomic scope" value="Eukaryota"/>
</dbReference>
<feature type="compositionally biased region" description="Polar residues" evidence="1">
    <location>
        <begin position="452"/>
        <end position="467"/>
    </location>
</feature>
<dbReference type="PANTHER" id="PTHR28196">
    <property type="entry name" value="NUCLEOLAR PROTEIN NET1-RELATED"/>
    <property type="match status" value="1"/>
</dbReference>
<feature type="compositionally biased region" description="Polar residues" evidence="1">
    <location>
        <begin position="246"/>
        <end position="260"/>
    </location>
</feature>
<evidence type="ECO:0000313" key="3">
    <source>
        <dbReference type="EMBL" id="CCH46335.1"/>
    </source>
</evidence>
<dbReference type="GO" id="GO:0000183">
    <property type="term" value="P:rDNA heterochromatin formation"/>
    <property type="evidence" value="ECO:0007669"/>
    <property type="project" value="InterPro"/>
</dbReference>
<feature type="compositionally biased region" description="Basic and acidic residues" evidence="1">
    <location>
        <begin position="471"/>
        <end position="481"/>
    </location>
</feature>
<evidence type="ECO:0000256" key="1">
    <source>
        <dbReference type="SAM" id="MobiDB-lite"/>
    </source>
</evidence>
<feature type="region of interest" description="Disordered" evidence="1">
    <location>
        <begin position="791"/>
        <end position="854"/>
    </location>
</feature>
<dbReference type="EMBL" id="CAIF01000241">
    <property type="protein sequence ID" value="CCH46335.1"/>
    <property type="molecule type" value="Genomic_DNA"/>
</dbReference>
<feature type="compositionally biased region" description="Acidic residues" evidence="1">
    <location>
        <begin position="698"/>
        <end position="709"/>
    </location>
</feature>
<feature type="compositionally biased region" description="Acidic residues" evidence="1">
    <location>
        <begin position="482"/>
        <end position="495"/>
    </location>
</feature>
<feature type="compositionally biased region" description="Polar residues" evidence="1">
    <location>
        <begin position="628"/>
        <end position="656"/>
    </location>
</feature>
<feature type="compositionally biased region" description="Low complexity" evidence="1">
    <location>
        <begin position="918"/>
        <end position="938"/>
    </location>
</feature>
<feature type="compositionally biased region" description="Basic and acidic residues" evidence="1">
    <location>
        <begin position="1200"/>
        <end position="1214"/>
    </location>
</feature>
<dbReference type="InParanoid" id="K0KM61"/>
<feature type="compositionally biased region" description="Polar residues" evidence="1">
    <location>
        <begin position="435"/>
        <end position="445"/>
    </location>
</feature>
<feature type="compositionally biased region" description="Low complexity" evidence="1">
    <location>
        <begin position="1069"/>
        <end position="1082"/>
    </location>
</feature>
<feature type="compositionally biased region" description="Basic and acidic residues" evidence="1">
    <location>
        <begin position="671"/>
        <end position="697"/>
    </location>
</feature>
<accession>K0KM61</accession>
<dbReference type="InterPro" id="IPR043185">
    <property type="entry name" value="Net1/Tof2"/>
</dbReference>
<evidence type="ECO:0000259" key="2">
    <source>
        <dbReference type="Pfam" id="PF10407"/>
    </source>
</evidence>
<feature type="compositionally biased region" description="Polar residues" evidence="1">
    <location>
        <begin position="23"/>
        <end position="39"/>
    </location>
</feature>
<feature type="compositionally biased region" description="Basic and acidic residues" evidence="1">
    <location>
        <begin position="1005"/>
        <end position="1049"/>
    </location>
</feature>
<feature type="compositionally biased region" description="Basic and acidic residues" evidence="1">
    <location>
        <begin position="611"/>
        <end position="627"/>
    </location>
</feature>
<feature type="compositionally biased region" description="Acidic residues" evidence="1">
    <location>
        <begin position="356"/>
        <end position="366"/>
    </location>
</feature>
<dbReference type="Pfam" id="PF10407">
    <property type="entry name" value="Cytokin_check_N"/>
    <property type="match status" value="1"/>
</dbReference>
<feature type="compositionally biased region" description="Polar residues" evidence="1">
    <location>
        <begin position="945"/>
        <end position="975"/>
    </location>
</feature>
<keyword evidence="4" id="KW-1185">Reference proteome</keyword>
<dbReference type="InterPro" id="IPR018844">
    <property type="entry name" value="Dnt1-like_N"/>
</dbReference>
<feature type="compositionally biased region" description="Basic and acidic residues" evidence="1">
    <location>
        <begin position="838"/>
        <end position="854"/>
    </location>
</feature>
<evidence type="ECO:0000313" key="4">
    <source>
        <dbReference type="Proteomes" id="UP000009328"/>
    </source>
</evidence>
<dbReference type="HOGENOM" id="CLU_262475_0_0_1"/>
<feature type="region of interest" description="Disordered" evidence="1">
    <location>
        <begin position="872"/>
        <end position="1288"/>
    </location>
</feature>
<feature type="region of interest" description="Disordered" evidence="1">
    <location>
        <begin position="518"/>
        <end position="742"/>
    </location>
</feature>
<feature type="compositionally biased region" description="Low complexity" evidence="1">
    <location>
        <begin position="46"/>
        <end position="58"/>
    </location>
</feature>
<organism evidence="3 4">
    <name type="scientific">Wickerhamomyces ciferrii (strain ATCC 14091 / BCRC 22168 / CBS 111 / JCM 3599 / NBRC 0793 / NRRL Y-1031 F-60-10)</name>
    <name type="common">Yeast</name>
    <name type="synonym">Pichia ciferrii</name>
    <dbReference type="NCBI Taxonomy" id="1206466"/>
    <lineage>
        <taxon>Eukaryota</taxon>
        <taxon>Fungi</taxon>
        <taxon>Dikarya</taxon>
        <taxon>Ascomycota</taxon>
        <taxon>Saccharomycotina</taxon>
        <taxon>Saccharomycetes</taxon>
        <taxon>Phaffomycetales</taxon>
        <taxon>Wickerhamomycetaceae</taxon>
        <taxon>Wickerhamomyces</taxon>
    </lineage>
</organism>
<proteinExistence type="predicted"/>
<dbReference type="STRING" id="1206466.K0KM61"/>
<dbReference type="PANTHER" id="PTHR28196:SF1">
    <property type="entry name" value="NUCLEOLAR PROTEIN NET1-RELATED"/>
    <property type="match status" value="1"/>
</dbReference>
<protein>
    <submittedName>
        <fullName evidence="3">Nipped-B-like protein</fullName>
    </submittedName>
</protein>
<sequence length="1288" mass="142069">MLKLQVILVPPSAVRREQRLFQQAPSGHPNQSLNSSPNFLNRGIGTSTPNTNNNHNNSQIYQNSSFNSQVPIPFERPSLRKFLHITSRDKSLLEVAHEISIRFEKLYPDEPPLEILKLQDSQECDLDPDYVSGDVFDYDKAVRVLLNNELAPEFSPQNHIGDVSNITTVTQDGYRNKRSASPIFSSQLLPKKRRQDGRDSVWRGQGESNELRRRSTPLSNQIFPDHQQEQPENEQEQDEREENLSSRDVNNSIRNISINAEDSAETSLPPPEDDDTRYLDPKKSKAPVATSPLPPSSKRITSGMLVAPEPQLKDVEDEVLEEKQINDDITQRIIPVKKSLEDKTNENISAVQNGQNDEESDEESENENIANEDILPPPSQIKKHTQILEKPNVGNTSLSNTVTLEKPKEVLKPVPAPKKSDKSILNASPEKIDNVSPQPIDSSEPNTKEASPDIQLSQNTSASNILANISKRGDITNKDSFSDSDEDQIESIDEPEFTKDEIIKIFKSGRLPASVTKKFAKHNSQKPVPARQVRAAALKAAEKMSIPPKVGSKFTEKHVPAKDESEDEESTEESEEEEEDDDDNENSEEEGTEDEEESAKPSDSSDENVDYFEKKKQEAKAKAEKEATSTSATPANVSTTTKSADNTDSKIQPKPSQETKAKETSAPTKPVETKKSESVNGTKKEGSKPAEADKTKDDDDEDDDIEMVDASEVPLKDTPVKEAPVKPAPAKETPIEEGWVKTSPAKAAAIKETTADSDSKLGSLSQSLKEIDAQSTQLKDLPQLPAEVKVPESQLPARAHKQPAPPVTIYYARPGKPRVDIDTLPQEYPTEEVPGLDKIIDKLKDPRTPDNEFNECLKERRRLLYNARRRFLRKQKNEEAKGLTADTTANTSISSQPASSQIPPSSQTPPASQPKPSQPASKSKASSTSQVPTPSQSTKKPQAPAASQTPKSSQAPVSQTPKSSQAPASTPSKKQASKETPSDVSSNKRNANSNISLSQDSIDFDTSRFQDDEASERTRKEYEKAKEEIAQQRREAQENARKADQEARSKRAKYYSAKETPKSQEVINDSSDSGSDSGSGSDSDSDSGSDDDEDENDKTKKIPRIVNTPKGPIQSTNLRKSIAANKKLPDVQETASAPVTPISKKVEKTPSKQPQGNDADSKAKQPVKKPNSRYSLSSLSDLVSRGVPDVIDSLTPRSSRTKETPKSSQKKQEVSDSSESSDDDDDDDEDNSDTDDSSDSDESSSDEELKGSQKYLNKKAAKNLINQNKRKTKTNKAFRGLMKDAKKK</sequence>
<feature type="compositionally biased region" description="Basic and acidic residues" evidence="1">
    <location>
        <begin position="714"/>
        <end position="724"/>
    </location>
</feature>
<comment type="caution">
    <text evidence="3">The sequence shown here is derived from an EMBL/GenBank/DDBJ whole genome shotgun (WGS) entry which is preliminary data.</text>
</comment>
<dbReference type="Proteomes" id="UP000009328">
    <property type="component" value="Unassembled WGS sequence"/>
</dbReference>
<feature type="region of interest" description="Disordered" evidence="1">
    <location>
        <begin position="178"/>
        <end position="301"/>
    </location>
</feature>
<name>K0KM61_WICCF</name>
<feature type="compositionally biased region" description="Acidic residues" evidence="1">
    <location>
        <begin position="231"/>
        <end position="241"/>
    </location>
</feature>
<feature type="compositionally biased region" description="Acidic residues" evidence="1">
    <location>
        <begin position="1219"/>
        <end position="1246"/>
    </location>
</feature>
<feature type="compositionally biased region" description="Acidic residues" evidence="1">
    <location>
        <begin position="564"/>
        <end position="597"/>
    </location>
</feature>
<gene>
    <name evidence="3" type="ORF">BN7_5928</name>
</gene>
<feature type="compositionally biased region" description="Acidic residues" evidence="1">
    <location>
        <begin position="1083"/>
        <end position="1096"/>
    </location>
</feature>
<feature type="compositionally biased region" description="Polar residues" evidence="1">
    <location>
        <begin position="393"/>
        <end position="403"/>
    </location>
</feature>
<feature type="compositionally biased region" description="Polar residues" evidence="1">
    <location>
        <begin position="1172"/>
        <end position="1181"/>
    </location>
</feature>